<dbReference type="GO" id="GO:0017005">
    <property type="term" value="F:3'-tyrosyl-DNA phosphodiesterase activity"/>
    <property type="evidence" value="ECO:0007669"/>
    <property type="project" value="TreeGrafter"/>
</dbReference>
<feature type="compositionally biased region" description="Low complexity" evidence="4">
    <location>
        <begin position="64"/>
        <end position="91"/>
    </location>
</feature>
<evidence type="ECO:0000313" key="7">
    <source>
        <dbReference type="Proteomes" id="UP001295740"/>
    </source>
</evidence>
<proteinExistence type="predicted"/>
<evidence type="ECO:0000259" key="5">
    <source>
        <dbReference type="PROSITE" id="PS50035"/>
    </source>
</evidence>
<dbReference type="PANTHER" id="PTHR12415:SF4">
    <property type="entry name" value="TYROSYL-DNA PHOSPHODIESTERASE DOMAIN-CONTAINING PROTEIN"/>
    <property type="match status" value="1"/>
</dbReference>
<feature type="compositionally biased region" description="Basic and acidic residues" evidence="4">
    <location>
        <begin position="124"/>
        <end position="134"/>
    </location>
</feature>
<evidence type="ECO:0000313" key="6">
    <source>
        <dbReference type="EMBL" id="CAJ2506008.1"/>
    </source>
</evidence>
<dbReference type="CDD" id="cd09123">
    <property type="entry name" value="PLDc_Tdp1_2"/>
    <property type="match status" value="1"/>
</dbReference>
<feature type="region of interest" description="Disordered" evidence="4">
    <location>
        <begin position="23"/>
        <end position="134"/>
    </location>
</feature>
<feature type="domain" description="PLD phosphodiesterase" evidence="5">
    <location>
        <begin position="454"/>
        <end position="489"/>
    </location>
</feature>
<dbReference type="PROSITE" id="PS50035">
    <property type="entry name" value="PLD"/>
    <property type="match status" value="1"/>
</dbReference>
<name>A0AAI8VJA1_9PEZI</name>
<evidence type="ECO:0000256" key="1">
    <source>
        <dbReference type="PIRSR" id="PIRSR610347-1"/>
    </source>
</evidence>
<comment type="caution">
    <text evidence="6">The sequence shown here is derived from an EMBL/GenBank/DDBJ whole genome shotgun (WGS) entry which is preliminary data.</text>
</comment>
<gene>
    <name evidence="6" type="ORF">KHLLAP_LOCUS6476</name>
</gene>
<dbReference type="EMBL" id="CAUWAG010000008">
    <property type="protein sequence ID" value="CAJ2506008.1"/>
    <property type="molecule type" value="Genomic_DNA"/>
</dbReference>
<feature type="active site" description="Proton donor/acceptor" evidence="1">
    <location>
        <position position="459"/>
    </location>
</feature>
<feature type="compositionally biased region" description="Basic and acidic residues" evidence="4">
    <location>
        <begin position="104"/>
        <end position="115"/>
    </location>
</feature>
<dbReference type="AlphaFoldDB" id="A0AAI8VJA1"/>
<dbReference type="SUPFAM" id="SSF56024">
    <property type="entry name" value="Phospholipase D/nuclease"/>
    <property type="match status" value="2"/>
</dbReference>
<organism evidence="6 7">
    <name type="scientific">Anthostomella pinea</name>
    <dbReference type="NCBI Taxonomy" id="933095"/>
    <lineage>
        <taxon>Eukaryota</taxon>
        <taxon>Fungi</taxon>
        <taxon>Dikarya</taxon>
        <taxon>Ascomycota</taxon>
        <taxon>Pezizomycotina</taxon>
        <taxon>Sordariomycetes</taxon>
        <taxon>Xylariomycetidae</taxon>
        <taxon>Xylariales</taxon>
        <taxon>Xylariaceae</taxon>
        <taxon>Anthostomella</taxon>
    </lineage>
</organism>
<dbReference type="GO" id="GO:0006281">
    <property type="term" value="P:DNA repair"/>
    <property type="evidence" value="ECO:0007669"/>
    <property type="project" value="InterPro"/>
</dbReference>
<sequence length="563" mass="61237">MDDYDPFDGDEDAALRHAIALSLQEADEPGKPVELSSDDDEDDLERGPAYPPTPKRAAKEVEESAPATGTTKPSSSSSSQMTPSAQQPAAPAGGGSGGLSAFGLDRKKMEEERLARAAKRKMPHGPDELDGQEDRRRRVKLDAAPGAATATPVVPAVPAYSGPGQKGAAQGNVRGLPYPKGVVKKTWARGYPRKDDINIEEVLQKDELELAMISSFQWDEEWMLSKIDIKKTKMVLVAFASGEAQWGETGVMENVVFLIDLPLIEDESRWSSNTLTNFGEELRYFLQAQGLDGSLVNSLRKYDFSETDRYRLVHTIGQTHVGESWQRTGYCGLGRAVTSLGLGTSSDIDVDFVVASLGSVNADLLGSIYNAAQGDNGMKEYEERKQRVGKKKKTSAENMPALATRFRIYFPSQDTVVQSRGGKNAGGTICVQSKWWDSPSFPRELIRDCKSVRPGLLMHSKIMFVRHVQSGESKAAWAYVGSANLSESAWGRLVKDKATGQPKLNCRNWECGVVIPVPAEATAGGSSHTDLTAFENSIPVPMTVPGDAYGASASKRPWLFLEN</sequence>
<evidence type="ECO:0000256" key="3">
    <source>
        <dbReference type="PIRSR" id="PIRSR610347-3"/>
    </source>
</evidence>
<dbReference type="InterPro" id="IPR001736">
    <property type="entry name" value="PLipase_D/transphosphatidylase"/>
</dbReference>
<dbReference type="Pfam" id="PF06087">
    <property type="entry name" value="Tyr-DNA_phospho"/>
    <property type="match status" value="2"/>
</dbReference>
<evidence type="ECO:0000256" key="2">
    <source>
        <dbReference type="PIRSR" id="PIRSR610347-2"/>
    </source>
</evidence>
<keyword evidence="7" id="KW-1185">Reference proteome</keyword>
<dbReference type="InterPro" id="IPR010347">
    <property type="entry name" value="Tdp1"/>
</dbReference>
<feature type="binding site" evidence="2">
    <location>
        <position position="461"/>
    </location>
    <ligand>
        <name>substrate</name>
    </ligand>
</feature>
<accession>A0AAI8VJA1</accession>
<dbReference type="GO" id="GO:0003690">
    <property type="term" value="F:double-stranded DNA binding"/>
    <property type="evidence" value="ECO:0007669"/>
    <property type="project" value="TreeGrafter"/>
</dbReference>
<feature type="site" description="Interaction with DNA" evidence="3">
    <location>
        <position position="486"/>
    </location>
</feature>
<dbReference type="Gene3D" id="3.30.870.10">
    <property type="entry name" value="Endonuclease Chain A"/>
    <property type="match status" value="3"/>
</dbReference>
<evidence type="ECO:0000256" key="4">
    <source>
        <dbReference type="SAM" id="MobiDB-lite"/>
    </source>
</evidence>
<dbReference type="GO" id="GO:0003697">
    <property type="term" value="F:single-stranded DNA binding"/>
    <property type="evidence" value="ECO:0007669"/>
    <property type="project" value="TreeGrafter"/>
</dbReference>
<dbReference type="Proteomes" id="UP001295740">
    <property type="component" value="Unassembled WGS sequence"/>
</dbReference>
<dbReference type="PANTHER" id="PTHR12415">
    <property type="entry name" value="TYROSYL-DNA PHOSPHODIESTERASE 1"/>
    <property type="match status" value="1"/>
</dbReference>
<protein>
    <submittedName>
        <fullName evidence="6">Uu.00g001380.m01.CDS01</fullName>
    </submittedName>
</protein>
<reference evidence="6" key="1">
    <citation type="submission" date="2023-10" db="EMBL/GenBank/DDBJ databases">
        <authorList>
            <person name="Hackl T."/>
        </authorList>
    </citation>
    <scope>NUCLEOTIDE SEQUENCE</scope>
</reference>
<dbReference type="GO" id="GO:0005634">
    <property type="term" value="C:nucleus"/>
    <property type="evidence" value="ECO:0007669"/>
    <property type="project" value="InterPro"/>
</dbReference>